<reference evidence="1 2" key="1">
    <citation type="submission" date="2017-07" db="EMBL/GenBank/DDBJ databases">
        <title>The genome sequence of Paludifilum halophilum highlights mechanisms for microbial adaptation to high salt environemnts.</title>
        <authorList>
            <person name="Belbahri L."/>
        </authorList>
    </citation>
    <scope>NUCLEOTIDE SEQUENCE [LARGE SCALE GENOMIC DNA]</scope>
    <source>
        <strain evidence="1 2">DSM 102817</strain>
    </source>
</reference>
<evidence type="ECO:0000313" key="1">
    <source>
        <dbReference type="EMBL" id="OYD07336.1"/>
    </source>
</evidence>
<comment type="caution">
    <text evidence="1">The sequence shown here is derived from an EMBL/GenBank/DDBJ whole genome shotgun (WGS) entry which is preliminary data.</text>
</comment>
<sequence>MLAYQSTLELLNDKHRFPVVWVSPHQKRTKELQAIWKNLRRQIERNRKNKFTPEMHFFTCGEEPEYLLG</sequence>
<dbReference type="Proteomes" id="UP000215459">
    <property type="component" value="Unassembled WGS sequence"/>
</dbReference>
<organism evidence="1 2">
    <name type="scientific">Paludifilum halophilum</name>
    <dbReference type="NCBI Taxonomy" id="1642702"/>
    <lineage>
        <taxon>Bacteria</taxon>
        <taxon>Bacillati</taxon>
        <taxon>Bacillota</taxon>
        <taxon>Bacilli</taxon>
        <taxon>Bacillales</taxon>
        <taxon>Thermoactinomycetaceae</taxon>
        <taxon>Paludifilum</taxon>
    </lineage>
</organism>
<evidence type="ECO:0000313" key="2">
    <source>
        <dbReference type="Proteomes" id="UP000215459"/>
    </source>
</evidence>
<protein>
    <submittedName>
        <fullName evidence="1">Uncharacterized protein</fullName>
    </submittedName>
</protein>
<keyword evidence="2" id="KW-1185">Reference proteome</keyword>
<proteinExistence type="predicted"/>
<name>A0A235B4U8_9BACL</name>
<dbReference type="AlphaFoldDB" id="A0A235B4U8"/>
<accession>A0A235B4U8</accession>
<dbReference type="EMBL" id="NOWF01000006">
    <property type="protein sequence ID" value="OYD07336.1"/>
    <property type="molecule type" value="Genomic_DNA"/>
</dbReference>
<gene>
    <name evidence="1" type="ORF">CHM34_10500</name>
</gene>